<keyword evidence="3" id="KW-1185">Reference proteome</keyword>
<dbReference type="InterPro" id="IPR037171">
    <property type="entry name" value="NagB/RpiA_transferase-like"/>
</dbReference>
<accession>A0A9Q1R3R8</accession>
<proteinExistence type="predicted"/>
<dbReference type="PANTHER" id="PTHR43475">
    <property type="entry name" value="METHYLTHIORIBOSE-1-PHOSPHATE ISOMERASE"/>
    <property type="match status" value="1"/>
</dbReference>
<dbReference type="GO" id="GO:0019509">
    <property type="term" value="P:L-methionine salvage from methylthioadenosine"/>
    <property type="evidence" value="ECO:0007669"/>
    <property type="project" value="TreeGrafter"/>
</dbReference>
<sequence>MVVRGAPAIAIATALSLAVEVSNLASFDGNSDDASIFLCKKLDYLVSSRPIAVNLSDAAVKLKEVIKKAAATVKRSQFSFSGSNNCLALTNTQLSCLNINNFSSNGVRLAWKRCATVFGIVSP</sequence>
<name>A0A9Q1R3R8_9SOLA</name>
<evidence type="ECO:0000256" key="1">
    <source>
        <dbReference type="SAM" id="SignalP"/>
    </source>
</evidence>
<reference evidence="3" key="1">
    <citation type="journal article" date="2023" name="Proc. Natl. Acad. Sci. U.S.A.">
        <title>Genomic and structural basis for evolution of tropane alkaloid biosynthesis.</title>
        <authorList>
            <person name="Wanga Y.-J."/>
            <person name="Taina T."/>
            <person name="Yua J.-Y."/>
            <person name="Lia J."/>
            <person name="Xua B."/>
            <person name="Chenc J."/>
            <person name="D'Auriad J.C."/>
            <person name="Huanga J.-P."/>
            <person name="Huanga S.-X."/>
        </authorList>
    </citation>
    <scope>NUCLEOTIDE SEQUENCE [LARGE SCALE GENOMIC DNA]</scope>
    <source>
        <strain evidence="3">cv. KIB-2019</strain>
    </source>
</reference>
<dbReference type="AlphaFoldDB" id="A0A9Q1R3R8"/>
<comment type="caution">
    <text evidence="2">The sequence shown here is derived from an EMBL/GenBank/DDBJ whole genome shotgun (WGS) entry which is preliminary data.</text>
</comment>
<gene>
    <name evidence="2" type="ORF">K7X08_027793</name>
</gene>
<dbReference type="OrthoDB" id="2461at2759"/>
<dbReference type="PANTHER" id="PTHR43475:SF1">
    <property type="entry name" value="METHYLTHIORIBOSE-1-PHOSPHATE ISOMERASE"/>
    <property type="match status" value="1"/>
</dbReference>
<feature type="chain" id="PRO_5040211143" evidence="1">
    <location>
        <begin position="19"/>
        <end position="123"/>
    </location>
</feature>
<dbReference type="EMBL" id="JAJAGQ010000017">
    <property type="protein sequence ID" value="KAJ8538572.1"/>
    <property type="molecule type" value="Genomic_DNA"/>
</dbReference>
<organism evidence="2 3">
    <name type="scientific">Anisodus acutangulus</name>
    <dbReference type="NCBI Taxonomy" id="402998"/>
    <lineage>
        <taxon>Eukaryota</taxon>
        <taxon>Viridiplantae</taxon>
        <taxon>Streptophyta</taxon>
        <taxon>Embryophyta</taxon>
        <taxon>Tracheophyta</taxon>
        <taxon>Spermatophyta</taxon>
        <taxon>Magnoliopsida</taxon>
        <taxon>eudicotyledons</taxon>
        <taxon>Gunneridae</taxon>
        <taxon>Pentapetalae</taxon>
        <taxon>asterids</taxon>
        <taxon>lamiids</taxon>
        <taxon>Solanales</taxon>
        <taxon>Solanaceae</taxon>
        <taxon>Solanoideae</taxon>
        <taxon>Hyoscyameae</taxon>
        <taxon>Anisodus</taxon>
    </lineage>
</organism>
<dbReference type="InterPro" id="IPR027363">
    <property type="entry name" value="M1Pi_N"/>
</dbReference>
<protein>
    <submittedName>
        <fullName evidence="2">Uncharacterized protein</fullName>
    </submittedName>
</protein>
<dbReference type="SUPFAM" id="SSF100950">
    <property type="entry name" value="NagB/RpiA/CoA transferase-like"/>
    <property type="match status" value="1"/>
</dbReference>
<dbReference type="Proteomes" id="UP001152561">
    <property type="component" value="Unassembled WGS sequence"/>
</dbReference>
<keyword evidence="1" id="KW-0732">Signal</keyword>
<dbReference type="Gene3D" id="1.20.120.420">
    <property type="entry name" value="translation initiation factor eif-2b, domain 1"/>
    <property type="match status" value="1"/>
</dbReference>
<evidence type="ECO:0000313" key="2">
    <source>
        <dbReference type="EMBL" id="KAJ8538572.1"/>
    </source>
</evidence>
<dbReference type="GO" id="GO:0046523">
    <property type="term" value="F:S-methyl-5-thioribose-1-phosphate isomerase activity"/>
    <property type="evidence" value="ECO:0007669"/>
    <property type="project" value="TreeGrafter"/>
</dbReference>
<evidence type="ECO:0000313" key="3">
    <source>
        <dbReference type="Proteomes" id="UP001152561"/>
    </source>
</evidence>
<feature type="signal peptide" evidence="1">
    <location>
        <begin position="1"/>
        <end position="18"/>
    </location>
</feature>